<evidence type="ECO:0000256" key="3">
    <source>
        <dbReference type="ARBA" id="ARBA00023125"/>
    </source>
</evidence>
<dbReference type="GO" id="GO:0006310">
    <property type="term" value="P:DNA recombination"/>
    <property type="evidence" value="ECO:0007669"/>
    <property type="project" value="TreeGrafter"/>
</dbReference>
<gene>
    <name evidence="6" type="ORF">OW720_00615</name>
</gene>
<protein>
    <recommendedName>
        <fullName evidence="8">Primosomal protein N' 3' DNA-binding domain-containing protein</fullName>
    </recommendedName>
</protein>
<feature type="domain" description="Primosomal protein N'-like winged helix" evidence="5">
    <location>
        <begin position="115"/>
        <end position="174"/>
    </location>
</feature>
<dbReference type="GO" id="GO:0005524">
    <property type="term" value="F:ATP binding"/>
    <property type="evidence" value="ECO:0007669"/>
    <property type="project" value="UniProtKB-KW"/>
</dbReference>
<dbReference type="Gene3D" id="3.40.1440.60">
    <property type="entry name" value="PriA, 3(prime) DNA-binding domain"/>
    <property type="match status" value="1"/>
</dbReference>
<dbReference type="InterPro" id="IPR048949">
    <property type="entry name" value="WHD_PriA"/>
</dbReference>
<evidence type="ECO:0000256" key="1">
    <source>
        <dbReference type="ARBA" id="ARBA00022741"/>
    </source>
</evidence>
<keyword evidence="1" id="KW-0547">Nucleotide-binding</keyword>
<sequence length="196" mass="23214">MIIVKVVLPLPIRKCFKYIMPDLMFPVIGGRIVVPFRSKNIIGIVISICKNIETNQLNLKYVKKLIDNHSLYTSFLLDILIWISRNYHCPIGNLFFSVLPKILYNDYILKDKIFYKWIITKKGEEIDIVDLKRRKKQLYTLLFLKKNSVLNSELKKYNLSKLVLKKLERQGLCKVNVVYESSLNKKTFFQSKKKFF</sequence>
<evidence type="ECO:0008006" key="8">
    <source>
        <dbReference type="Google" id="ProtNLM"/>
    </source>
</evidence>
<evidence type="ECO:0000313" key="6">
    <source>
        <dbReference type="EMBL" id="WAI19069.1"/>
    </source>
</evidence>
<dbReference type="EMBL" id="CP113406">
    <property type="protein sequence ID" value="WAI19069.1"/>
    <property type="molecule type" value="Genomic_DNA"/>
</dbReference>
<reference evidence="6" key="1">
    <citation type="submission" date="2022-11" db="EMBL/GenBank/DDBJ databases">
        <title>The whole genome sequencing of pests is an important tool to study the evolution of the plant-insect interaction and insecticide resistance.</title>
        <authorList>
            <person name="Kananovich Y."/>
        </authorList>
    </citation>
    <scope>NUCLEOTIDE SEQUENCE</scope>
    <source>
        <strain evidence="6">BSU_Bre_2018</strain>
    </source>
</reference>
<dbReference type="RefSeq" id="WP_261979322.1">
    <property type="nucleotide sequence ID" value="NZ_CP034882.1"/>
</dbReference>
<dbReference type="PANTHER" id="PTHR30580">
    <property type="entry name" value="PRIMOSOMAL PROTEIN N"/>
    <property type="match status" value="1"/>
</dbReference>
<dbReference type="Proteomes" id="UP001163440">
    <property type="component" value="Chromosome"/>
</dbReference>
<keyword evidence="3" id="KW-0238">DNA-binding</keyword>
<keyword evidence="2" id="KW-0067">ATP-binding</keyword>
<dbReference type="GO" id="GO:0003677">
    <property type="term" value="F:DNA binding"/>
    <property type="evidence" value="ECO:0007669"/>
    <property type="project" value="UniProtKB-KW"/>
</dbReference>
<dbReference type="GO" id="GO:0006270">
    <property type="term" value="P:DNA replication initiation"/>
    <property type="evidence" value="ECO:0007669"/>
    <property type="project" value="TreeGrafter"/>
</dbReference>
<dbReference type="Pfam" id="PF21213">
    <property type="entry name" value="WHD_PriA"/>
    <property type="match status" value="1"/>
</dbReference>
<evidence type="ECO:0000256" key="2">
    <source>
        <dbReference type="ARBA" id="ARBA00022840"/>
    </source>
</evidence>
<dbReference type="InterPro" id="IPR041222">
    <property type="entry name" value="PriA_3primeBD"/>
</dbReference>
<proteinExistence type="predicted"/>
<dbReference type="InterPro" id="IPR042115">
    <property type="entry name" value="PriA_3primeBD_sf"/>
</dbReference>
<dbReference type="Pfam" id="PF17764">
    <property type="entry name" value="PriA_3primeBD"/>
    <property type="match status" value="1"/>
</dbReference>
<name>A0AAJ5TXG5_9GAMM</name>
<organism evidence="6 7">
    <name type="scientific">Buchnera aphidicola</name>
    <name type="common">Brevicoryne brassicae</name>
    <dbReference type="NCBI Taxonomy" id="911343"/>
    <lineage>
        <taxon>Bacteria</taxon>
        <taxon>Pseudomonadati</taxon>
        <taxon>Pseudomonadota</taxon>
        <taxon>Gammaproteobacteria</taxon>
        <taxon>Enterobacterales</taxon>
        <taxon>Erwiniaceae</taxon>
        <taxon>Buchnera</taxon>
    </lineage>
</organism>
<dbReference type="GO" id="GO:0006302">
    <property type="term" value="P:double-strand break repair"/>
    <property type="evidence" value="ECO:0007669"/>
    <property type="project" value="TreeGrafter"/>
</dbReference>
<evidence type="ECO:0000313" key="7">
    <source>
        <dbReference type="Proteomes" id="UP001163440"/>
    </source>
</evidence>
<accession>A0AAJ5TXG5</accession>
<dbReference type="PANTHER" id="PTHR30580:SF0">
    <property type="entry name" value="PRIMOSOMAL PROTEIN N"/>
    <property type="match status" value="1"/>
</dbReference>
<dbReference type="GO" id="GO:0043138">
    <property type="term" value="F:3'-5' DNA helicase activity"/>
    <property type="evidence" value="ECO:0007669"/>
    <property type="project" value="TreeGrafter"/>
</dbReference>
<evidence type="ECO:0000259" key="4">
    <source>
        <dbReference type="Pfam" id="PF17764"/>
    </source>
</evidence>
<evidence type="ECO:0000259" key="5">
    <source>
        <dbReference type="Pfam" id="PF21213"/>
    </source>
</evidence>
<dbReference type="AlphaFoldDB" id="A0AAJ5TXG5"/>
<feature type="domain" description="Primosomal protein N' 3' DNA-binding" evidence="4">
    <location>
        <begin position="5"/>
        <end position="100"/>
    </location>
</feature>